<evidence type="ECO:0000313" key="1">
    <source>
        <dbReference type="EMBL" id="GIZ52552.1"/>
    </source>
</evidence>
<dbReference type="SUPFAM" id="SSF53474">
    <property type="entry name" value="alpha/beta-Hydrolases"/>
    <property type="match status" value="1"/>
</dbReference>
<accession>A0ABQ4Q6E0</accession>
<dbReference type="Gene3D" id="3.40.50.1820">
    <property type="entry name" value="alpha/beta hydrolase"/>
    <property type="match status" value="1"/>
</dbReference>
<dbReference type="EMBL" id="BPMK01000011">
    <property type="protein sequence ID" value="GIZ52552.1"/>
    <property type="molecule type" value="Genomic_DNA"/>
</dbReference>
<evidence type="ECO:0000313" key="2">
    <source>
        <dbReference type="Proteomes" id="UP000887222"/>
    </source>
</evidence>
<evidence type="ECO:0008006" key="3">
    <source>
        <dbReference type="Google" id="ProtNLM"/>
    </source>
</evidence>
<dbReference type="RefSeq" id="WP_220808967.1">
    <property type="nucleotide sequence ID" value="NZ_BPMK01000011.1"/>
</dbReference>
<dbReference type="InterPro" id="IPR029058">
    <property type="entry name" value="AB_hydrolase_fold"/>
</dbReference>
<reference evidence="1 2" key="1">
    <citation type="journal article" date="2022" name="Int. J. Syst. Evol. Microbiol.">
        <title>Noviherbaspirillum aridicola sp. nov., isolated from an arid soil in Pakistan.</title>
        <authorList>
            <person name="Khan I.U."/>
            <person name="Saqib M."/>
            <person name="Amin A."/>
            <person name="Hussain F."/>
            <person name="Li L."/>
            <person name="Liu Y.H."/>
            <person name="Fang B.Z."/>
            <person name="Ahmed I."/>
            <person name="Li W.J."/>
        </authorList>
    </citation>
    <scope>NUCLEOTIDE SEQUENCE [LARGE SCALE GENOMIC DNA]</scope>
    <source>
        <strain evidence="1 2">NCCP-691</strain>
    </source>
</reference>
<protein>
    <recommendedName>
        <fullName evidence="3">Alpha/beta hydrolase</fullName>
    </recommendedName>
</protein>
<keyword evidence="2" id="KW-1185">Reference proteome</keyword>
<comment type="caution">
    <text evidence="1">The sequence shown here is derived from an EMBL/GenBank/DDBJ whole genome shotgun (WGS) entry which is preliminary data.</text>
</comment>
<sequence>MRVLHDHFSGHARTLFVLLPGAMQQPEDLLQAGFAAAVRERGLAADVALVDFGLPFIGDVSNGVATGLLQRELLATAAQRYDRIWLCGISIGGSVAGACADAFPGVAHGLCLLAPYPGDNLTLGEIRRAGGPRQWRAAESADDAERRLWRCLQQAGERRLEVHLAYGEQDRYAPALALMASLLDARCTYTIPGRHELATWAPLWRHFLDRIPCRHP</sequence>
<name>A0ABQ4Q6E0_9BURK</name>
<proteinExistence type="predicted"/>
<organism evidence="1 2">
    <name type="scientific">Noviherbaspirillum aridicola</name>
    <dbReference type="NCBI Taxonomy" id="2849687"/>
    <lineage>
        <taxon>Bacteria</taxon>
        <taxon>Pseudomonadati</taxon>
        <taxon>Pseudomonadota</taxon>
        <taxon>Betaproteobacteria</taxon>
        <taxon>Burkholderiales</taxon>
        <taxon>Oxalobacteraceae</taxon>
        <taxon>Noviherbaspirillum</taxon>
    </lineage>
</organism>
<gene>
    <name evidence="1" type="ORF">NCCP691_25660</name>
</gene>
<dbReference type="Proteomes" id="UP000887222">
    <property type="component" value="Unassembled WGS sequence"/>
</dbReference>